<evidence type="ECO:0000313" key="3">
    <source>
        <dbReference type="Proteomes" id="UP001164776"/>
    </source>
</evidence>
<protein>
    <submittedName>
        <fullName evidence="2">Uncharacterized protein</fullName>
    </submittedName>
</protein>
<evidence type="ECO:0000313" key="2">
    <source>
        <dbReference type="EMBL" id="KAJ1256573.1"/>
    </source>
</evidence>
<evidence type="ECO:0000313" key="1">
    <source>
        <dbReference type="EMBL" id="KAJ1255318.1"/>
    </source>
</evidence>
<keyword evidence="3" id="KW-1185">Reference proteome</keyword>
<accession>A0A9W7XAS7</accession>
<name>A0A9W7XAS7_9POAL</name>
<comment type="caution">
    <text evidence="2">The sequence shown here is derived from an EMBL/GenBank/DDBJ whole genome shotgun (WGS) entry which is preliminary data.</text>
</comment>
<proteinExistence type="predicted"/>
<dbReference type="EMBL" id="MU629754">
    <property type="protein sequence ID" value="KAJ1255318.1"/>
    <property type="molecule type" value="Genomic_DNA"/>
</dbReference>
<reference evidence="2 3" key="1">
    <citation type="submission" date="2022-10" db="EMBL/GenBank/DDBJ databases">
        <title>WGS assembly of Paspalum vaginatum 540-79.</title>
        <authorList>
            <person name="Sun G."/>
            <person name="Wase N."/>
            <person name="Shu S."/>
            <person name="Jenkins J."/>
            <person name="Zhou B."/>
            <person name="Torres-Rodriguez J."/>
            <person name="Chen C."/>
            <person name="Sandor L."/>
            <person name="Plott C."/>
            <person name="Yoshinga Y."/>
            <person name="Daum C."/>
            <person name="Qi P."/>
            <person name="Barry K."/>
            <person name="Lipzen A."/>
            <person name="Berry L."/>
            <person name="Pedersen C."/>
            <person name="Gottilla T."/>
            <person name="Foltz A."/>
            <person name="Yu H."/>
            <person name="O'Malley R."/>
            <person name="Zhang C."/>
            <person name="Devos K."/>
            <person name="Sigmon B."/>
            <person name="Yu B."/>
            <person name="Obata T."/>
            <person name="Schmutz J."/>
            <person name="Schnable J."/>
        </authorList>
    </citation>
    <scope>NUCLEOTIDE SEQUENCE [LARGE SCALE GENOMIC DNA]</scope>
    <source>
        <strain evidence="3">cv. 540-79</strain>
    </source>
</reference>
<organism evidence="2 3">
    <name type="scientific">Paspalum vaginatum</name>
    <name type="common">seashore paspalum</name>
    <dbReference type="NCBI Taxonomy" id="158149"/>
    <lineage>
        <taxon>Eukaryota</taxon>
        <taxon>Viridiplantae</taxon>
        <taxon>Streptophyta</taxon>
        <taxon>Embryophyta</taxon>
        <taxon>Tracheophyta</taxon>
        <taxon>Spermatophyta</taxon>
        <taxon>Magnoliopsida</taxon>
        <taxon>Liliopsida</taxon>
        <taxon>Poales</taxon>
        <taxon>Poaceae</taxon>
        <taxon>PACMAD clade</taxon>
        <taxon>Panicoideae</taxon>
        <taxon>Andropogonodae</taxon>
        <taxon>Paspaleae</taxon>
        <taxon>Paspalinae</taxon>
        <taxon>Paspalum</taxon>
    </lineage>
</organism>
<gene>
    <name evidence="2" type="ORF">BS78_K003700</name>
    <name evidence="1" type="ORF">BS78_K264400</name>
</gene>
<dbReference type="AlphaFoldDB" id="A0A9W7XAS7"/>
<dbReference type="Proteomes" id="UP001164776">
    <property type="component" value="Unassembled WGS sequence"/>
</dbReference>
<dbReference type="EMBL" id="MU629500">
    <property type="protein sequence ID" value="KAJ1256573.1"/>
    <property type="molecule type" value="Genomic_DNA"/>
</dbReference>
<sequence>MWSSGVTIQWNNSSSHQLIDMCKVKAVIEF</sequence>